<protein>
    <submittedName>
        <fullName evidence="2">Uncharacterized protein</fullName>
    </submittedName>
</protein>
<organism evidence="2 3">
    <name type="scientific">Trichuris suis</name>
    <name type="common">pig whipworm</name>
    <dbReference type="NCBI Taxonomy" id="68888"/>
    <lineage>
        <taxon>Eukaryota</taxon>
        <taxon>Metazoa</taxon>
        <taxon>Ecdysozoa</taxon>
        <taxon>Nematoda</taxon>
        <taxon>Enoplea</taxon>
        <taxon>Dorylaimia</taxon>
        <taxon>Trichinellida</taxon>
        <taxon>Trichuridae</taxon>
        <taxon>Trichuris</taxon>
    </lineage>
</organism>
<accession>A0A085LL53</accession>
<reference evidence="2 3" key="1">
    <citation type="journal article" date="2014" name="Nat. Genet.">
        <title>Genome and transcriptome of the porcine whipworm Trichuris suis.</title>
        <authorList>
            <person name="Jex A.R."/>
            <person name="Nejsum P."/>
            <person name="Schwarz E.M."/>
            <person name="Hu L."/>
            <person name="Young N.D."/>
            <person name="Hall R.S."/>
            <person name="Korhonen P.K."/>
            <person name="Liao S."/>
            <person name="Thamsborg S."/>
            <person name="Xia J."/>
            <person name="Xu P."/>
            <person name="Wang S."/>
            <person name="Scheerlinck J.P."/>
            <person name="Hofmann A."/>
            <person name="Sternberg P.W."/>
            <person name="Wang J."/>
            <person name="Gasser R.B."/>
        </authorList>
    </citation>
    <scope>NUCLEOTIDE SEQUENCE [LARGE SCALE GENOMIC DNA]</scope>
    <source>
        <strain evidence="2">DCEP-RM93M</strain>
    </source>
</reference>
<sequence length="298" mass="33012">MQYGSTGGSDPASCTDLGRGNRHTRATPRAVFLAPCGEGMPNSYSRGERSLGVVEMKLSGALALRGQSPWFSVDWASMSFYNMLGAMSSVFAWRGRRRPSASSALGVSRVQTGRTRRRAFPRLVAETPMIIAHPGVVRCCRRALQSPYRRVTPTSWRWASRLASVLAQQFLQHLLNYLGLFRILTSRDFGQLGPTTHVESRHIQNFYLEEPTVAEARRDGSLRIRRELGRLSTVDSATISAKGSMDHQIETSGRRIRTFCSSTVPVELSQRSSDATDVRWDGATMTSGGAGEQWKIPE</sequence>
<dbReference type="AlphaFoldDB" id="A0A085LL53"/>
<evidence type="ECO:0000313" key="2">
    <source>
        <dbReference type="EMBL" id="KFD45699.1"/>
    </source>
</evidence>
<evidence type="ECO:0000313" key="3">
    <source>
        <dbReference type="Proteomes" id="UP000030764"/>
    </source>
</evidence>
<evidence type="ECO:0000256" key="1">
    <source>
        <dbReference type="SAM" id="MobiDB-lite"/>
    </source>
</evidence>
<name>A0A085LL53_9BILA</name>
<dbReference type="EMBL" id="KL363438">
    <property type="protein sequence ID" value="KFD45699.1"/>
    <property type="molecule type" value="Genomic_DNA"/>
</dbReference>
<dbReference type="Proteomes" id="UP000030764">
    <property type="component" value="Unassembled WGS sequence"/>
</dbReference>
<feature type="region of interest" description="Disordered" evidence="1">
    <location>
        <begin position="1"/>
        <end position="22"/>
    </location>
</feature>
<proteinExistence type="predicted"/>
<keyword evidence="3" id="KW-1185">Reference proteome</keyword>
<gene>
    <name evidence="2" type="ORF">M513_13421</name>
</gene>